<organism evidence="1 2">
    <name type="scientific">Amycolatopsis ultiminotia</name>
    <dbReference type="NCBI Taxonomy" id="543629"/>
    <lineage>
        <taxon>Bacteria</taxon>
        <taxon>Bacillati</taxon>
        <taxon>Actinomycetota</taxon>
        <taxon>Actinomycetes</taxon>
        <taxon>Pseudonocardiales</taxon>
        <taxon>Pseudonocardiaceae</taxon>
        <taxon>Amycolatopsis</taxon>
    </lineage>
</organism>
<reference evidence="2" key="1">
    <citation type="journal article" date="2019" name="Int. J. Syst. Evol. Microbiol.">
        <title>The Global Catalogue of Microorganisms (GCM) 10K type strain sequencing project: providing services to taxonomists for standard genome sequencing and annotation.</title>
        <authorList>
            <consortium name="The Broad Institute Genomics Platform"/>
            <consortium name="The Broad Institute Genome Sequencing Center for Infectious Disease"/>
            <person name="Wu L."/>
            <person name="Ma J."/>
        </authorList>
    </citation>
    <scope>NUCLEOTIDE SEQUENCE [LARGE SCALE GENOMIC DNA]</scope>
    <source>
        <strain evidence="2">JCM 16898</strain>
    </source>
</reference>
<dbReference type="Proteomes" id="UP001500689">
    <property type="component" value="Unassembled WGS sequence"/>
</dbReference>
<dbReference type="InterPro" id="IPR029058">
    <property type="entry name" value="AB_hydrolase_fold"/>
</dbReference>
<dbReference type="Gene3D" id="3.40.50.1820">
    <property type="entry name" value="alpha/beta hydrolase"/>
    <property type="match status" value="1"/>
</dbReference>
<comment type="caution">
    <text evidence="1">The sequence shown here is derived from an EMBL/GenBank/DDBJ whole genome shotgun (WGS) entry which is preliminary data.</text>
</comment>
<evidence type="ECO:0000313" key="1">
    <source>
        <dbReference type="EMBL" id="GAA3531432.1"/>
    </source>
</evidence>
<accession>A0ABP6VCS0</accession>
<protein>
    <submittedName>
        <fullName evidence="1">Thioesterase</fullName>
    </submittedName>
</protein>
<dbReference type="EMBL" id="BAAAZN010000002">
    <property type="protein sequence ID" value="GAA3531432.1"/>
    <property type="molecule type" value="Genomic_DNA"/>
</dbReference>
<proteinExistence type="predicted"/>
<dbReference type="SUPFAM" id="SSF53474">
    <property type="entry name" value="alpha/beta-Hydrolases"/>
    <property type="match status" value="1"/>
</dbReference>
<sequence length="246" mass="24739">MRQDRNVTSAIPAPAAVLLPGTGSDEVFVRSVFAGPLGALGVPLHTPAPVPGAGLAEGFLDELDRLARRHGTLLAGGISFGAHLAAEWAAANPGRCAGLLAALPAWHGEPGQAPAAQSATLTADLVAAHGVSAALAQAEAGSPPWLAAELRRAWPRHGSGLAAGLRVAANRPAPALEALRGLDVPAGIGACTDDPIHPAAVARAWAQALPRAHCAETTLAALGADPESLGRATVLAFLRARAGRPR</sequence>
<gene>
    <name evidence="1" type="ORF">GCM10022222_13090</name>
</gene>
<name>A0ABP6VCS0_9PSEU</name>
<evidence type="ECO:0000313" key="2">
    <source>
        <dbReference type="Proteomes" id="UP001500689"/>
    </source>
</evidence>
<keyword evidence="2" id="KW-1185">Reference proteome</keyword>